<feature type="domain" description="Rhodopsin" evidence="8">
    <location>
        <begin position="55"/>
        <end position="303"/>
    </location>
</feature>
<dbReference type="Proteomes" id="UP000237631">
    <property type="component" value="Unassembled WGS sequence"/>
</dbReference>
<feature type="compositionally biased region" description="Basic and acidic residues" evidence="6">
    <location>
        <begin position="442"/>
        <end position="454"/>
    </location>
</feature>
<keyword evidence="3 7" id="KW-1133">Transmembrane helix</keyword>
<evidence type="ECO:0000256" key="7">
    <source>
        <dbReference type="SAM" id="Phobius"/>
    </source>
</evidence>
<feature type="transmembrane region" description="Helical" evidence="7">
    <location>
        <begin position="70"/>
        <end position="92"/>
    </location>
</feature>
<reference evidence="10" key="1">
    <citation type="journal article" date="2017" name="bioRxiv">
        <title>Conservation of a gene cluster reveals novel cercosporin biosynthetic mechanisms and extends production to the genus Colletotrichum.</title>
        <authorList>
            <person name="de Jonge R."/>
            <person name="Ebert M.K."/>
            <person name="Huitt-Roehl C.R."/>
            <person name="Pal P."/>
            <person name="Suttle J.C."/>
            <person name="Spanner R.E."/>
            <person name="Neubauer J.D."/>
            <person name="Jurick W.M.II."/>
            <person name="Stott K.A."/>
            <person name="Secor G.A."/>
            <person name="Thomma B.P.H.J."/>
            <person name="Van de Peer Y."/>
            <person name="Townsend C.A."/>
            <person name="Bolton M.D."/>
        </authorList>
    </citation>
    <scope>NUCLEOTIDE SEQUENCE [LARGE SCALE GENOMIC DNA]</scope>
    <source>
        <strain evidence="10">CBS538.71</strain>
    </source>
</reference>
<feature type="transmembrane region" description="Helical" evidence="7">
    <location>
        <begin position="202"/>
        <end position="226"/>
    </location>
</feature>
<evidence type="ECO:0000259" key="8">
    <source>
        <dbReference type="Pfam" id="PF20684"/>
    </source>
</evidence>
<evidence type="ECO:0000256" key="3">
    <source>
        <dbReference type="ARBA" id="ARBA00022989"/>
    </source>
</evidence>
<feature type="transmembrane region" description="Helical" evidence="7">
    <location>
        <begin position="36"/>
        <end position="58"/>
    </location>
</feature>
<sequence length="462" mass="52338">MVAEMSLSGGGFKDIDLEEISKWPAPNYINPVRRTWMPAFLLVWQIAVTIMLSGRFYLRARKLAGTFGLDDVLVFLGYLFAIGMTVATWILTTEYGLDRHAWDNKIDWAVPAALTGWIAQVLFVAATVCTKLSILLFHRRMIKETLDRRWVWTLRAAFIFTCCYGVGVLLAYVLACRPTDAIWNAFSPTYKKEYTCIATTKVAVWAGVLSIISDLIAVAVPCLLLYHYNLAISFRQKIVLNVTFALGLVATGAGVARTYYLWKIRTTMDSTWVGHTFFAWSIVECQLAIMCACAPSLRAFFRRYVRDTLKRSFGSGVSHYATGTGESFHKNSQALTEDHNGRVYQELRPLESGVHGVQYPPPVILDESAYERRVSRRPGTDDMTRYDAVMRSRSPSPVVTSPDEFEGYANERLSRQGQIMRDRQSRTESILVRMDVNNDADEISRDKSNRRESGRQYAAAKR</sequence>
<comment type="subcellular location">
    <subcellularLocation>
        <location evidence="1">Membrane</location>
        <topology evidence="1">Multi-pass membrane protein</topology>
    </subcellularLocation>
</comment>
<feature type="region of interest" description="Disordered" evidence="6">
    <location>
        <begin position="436"/>
        <end position="462"/>
    </location>
</feature>
<keyword evidence="2 7" id="KW-0812">Transmembrane</keyword>
<evidence type="ECO:0000256" key="1">
    <source>
        <dbReference type="ARBA" id="ARBA00004141"/>
    </source>
</evidence>
<feature type="transmembrane region" description="Helical" evidence="7">
    <location>
        <begin position="238"/>
        <end position="262"/>
    </location>
</feature>
<gene>
    <name evidence="9" type="ORF">CBER1_09986</name>
</gene>
<dbReference type="PANTHER" id="PTHR33048">
    <property type="entry name" value="PTH11-LIKE INTEGRAL MEMBRANE PROTEIN (AFU_ORTHOLOGUE AFUA_5G11245)"/>
    <property type="match status" value="1"/>
</dbReference>
<dbReference type="EMBL" id="PNEN01000506">
    <property type="protein sequence ID" value="PPJ56853.1"/>
    <property type="molecule type" value="Genomic_DNA"/>
</dbReference>
<proteinExistence type="inferred from homology"/>
<dbReference type="Pfam" id="PF20684">
    <property type="entry name" value="Fung_rhodopsin"/>
    <property type="match status" value="1"/>
</dbReference>
<evidence type="ECO:0000313" key="9">
    <source>
        <dbReference type="EMBL" id="PPJ56853.1"/>
    </source>
</evidence>
<dbReference type="STRING" id="357750.A0A2S6CB07"/>
<protein>
    <recommendedName>
        <fullName evidence="8">Rhodopsin domain-containing protein</fullName>
    </recommendedName>
</protein>
<name>A0A2S6CB07_9PEZI</name>
<keyword evidence="10" id="KW-1185">Reference proteome</keyword>
<organism evidence="9 10">
    <name type="scientific">Cercospora berteroae</name>
    <dbReference type="NCBI Taxonomy" id="357750"/>
    <lineage>
        <taxon>Eukaryota</taxon>
        <taxon>Fungi</taxon>
        <taxon>Dikarya</taxon>
        <taxon>Ascomycota</taxon>
        <taxon>Pezizomycotina</taxon>
        <taxon>Dothideomycetes</taxon>
        <taxon>Dothideomycetidae</taxon>
        <taxon>Mycosphaerellales</taxon>
        <taxon>Mycosphaerellaceae</taxon>
        <taxon>Cercospora</taxon>
    </lineage>
</organism>
<evidence type="ECO:0000256" key="5">
    <source>
        <dbReference type="ARBA" id="ARBA00038359"/>
    </source>
</evidence>
<feature type="transmembrane region" description="Helical" evidence="7">
    <location>
        <begin position="277"/>
        <end position="301"/>
    </location>
</feature>
<dbReference type="InterPro" id="IPR049326">
    <property type="entry name" value="Rhodopsin_dom_fungi"/>
</dbReference>
<dbReference type="OrthoDB" id="4525788at2759"/>
<evidence type="ECO:0000313" key="10">
    <source>
        <dbReference type="Proteomes" id="UP000237631"/>
    </source>
</evidence>
<accession>A0A2S6CB07</accession>
<dbReference type="InterPro" id="IPR052337">
    <property type="entry name" value="SAT4-like"/>
</dbReference>
<comment type="caution">
    <text evidence="9">The sequence shown here is derived from an EMBL/GenBank/DDBJ whole genome shotgun (WGS) entry which is preliminary data.</text>
</comment>
<evidence type="ECO:0000256" key="6">
    <source>
        <dbReference type="SAM" id="MobiDB-lite"/>
    </source>
</evidence>
<dbReference type="AlphaFoldDB" id="A0A2S6CB07"/>
<keyword evidence="4 7" id="KW-0472">Membrane</keyword>
<feature type="transmembrane region" description="Helical" evidence="7">
    <location>
        <begin position="112"/>
        <end position="138"/>
    </location>
</feature>
<evidence type="ECO:0000256" key="2">
    <source>
        <dbReference type="ARBA" id="ARBA00022692"/>
    </source>
</evidence>
<dbReference type="PANTHER" id="PTHR33048:SF129">
    <property type="entry name" value="INTEGRAL MEMBRANE PROTEIN-RELATED"/>
    <property type="match status" value="1"/>
</dbReference>
<feature type="transmembrane region" description="Helical" evidence="7">
    <location>
        <begin position="150"/>
        <end position="175"/>
    </location>
</feature>
<evidence type="ECO:0000256" key="4">
    <source>
        <dbReference type="ARBA" id="ARBA00023136"/>
    </source>
</evidence>
<dbReference type="GO" id="GO:0016020">
    <property type="term" value="C:membrane"/>
    <property type="evidence" value="ECO:0007669"/>
    <property type="project" value="UniProtKB-SubCell"/>
</dbReference>
<comment type="similarity">
    <text evidence="5">Belongs to the SAT4 family.</text>
</comment>